<dbReference type="OrthoDB" id="102568at2157"/>
<dbReference type="AlphaFoldDB" id="A0A142CSL0"/>
<dbReference type="EMBL" id="CP014750">
    <property type="protein sequence ID" value="AMQ17762.1"/>
    <property type="molecule type" value="Genomic_DNA"/>
</dbReference>
<dbReference type="STRING" id="53952.A0127_00540"/>
<dbReference type="RefSeq" id="WP_062386479.1">
    <property type="nucleotide sequence ID" value="NZ_CP014750.1"/>
</dbReference>
<evidence type="ECO:0000313" key="3">
    <source>
        <dbReference type="Proteomes" id="UP000073604"/>
    </source>
</evidence>
<accession>A0A142CSL0</accession>
<keyword evidence="1" id="KW-1133">Transmembrane helix</keyword>
<protein>
    <submittedName>
        <fullName evidence="2">Uncharacterized protein</fullName>
    </submittedName>
</protein>
<gene>
    <name evidence="2" type="ORF">A0127_00540</name>
</gene>
<proteinExistence type="predicted"/>
<sequence>METGEKFHRVLPTGKPKKYVMYAQIRCDVLSTCASKIETIFKMAGVEFVRLLEPDPETLASYSDRIYSGKAVEIIELTDGMSRMFYLAAPLAPVRLEEGLKPEFTLFFNVKSREALEALLRVIGGKRISGRRYKHRSEINFAISFLGSLLLSSLLNTGNYFLQLLLLLALTLLIYLALDYPFSFLYLKGIEVLSYDPFAKKSVKIVKVVRIKPKQEEI</sequence>
<reference evidence="3" key="1">
    <citation type="submission" date="2016-03" db="EMBL/GenBank/DDBJ databases">
        <authorList>
            <person name="Oger P.M."/>
        </authorList>
    </citation>
    <scope>NUCLEOTIDE SEQUENCE [LARGE SCALE GENOMIC DNA]</scope>
    <source>
        <strain evidence="3">OG-1</strain>
    </source>
</reference>
<organism evidence="2 3">
    <name type="scientific">Thermococcus peptonophilus</name>
    <dbReference type="NCBI Taxonomy" id="53952"/>
    <lineage>
        <taxon>Archaea</taxon>
        <taxon>Methanobacteriati</taxon>
        <taxon>Methanobacteriota</taxon>
        <taxon>Thermococci</taxon>
        <taxon>Thermococcales</taxon>
        <taxon>Thermococcaceae</taxon>
        <taxon>Thermococcus</taxon>
    </lineage>
</organism>
<dbReference type="KEGG" id="tpep:A0127_00540"/>
<keyword evidence="3" id="KW-1185">Reference proteome</keyword>
<keyword evidence="1" id="KW-0472">Membrane</keyword>
<keyword evidence="1" id="KW-0812">Transmembrane</keyword>
<evidence type="ECO:0000256" key="1">
    <source>
        <dbReference type="SAM" id="Phobius"/>
    </source>
</evidence>
<dbReference type="Proteomes" id="UP000073604">
    <property type="component" value="Chromosome"/>
</dbReference>
<feature type="transmembrane region" description="Helical" evidence="1">
    <location>
        <begin position="137"/>
        <end position="154"/>
    </location>
</feature>
<name>A0A142CSL0_9EURY</name>
<feature type="transmembrane region" description="Helical" evidence="1">
    <location>
        <begin position="160"/>
        <end position="178"/>
    </location>
</feature>
<dbReference type="GeneID" id="27138988"/>
<evidence type="ECO:0000313" key="2">
    <source>
        <dbReference type="EMBL" id="AMQ17762.1"/>
    </source>
</evidence>